<comment type="caution">
    <text evidence="5">The sequence shown here is derived from an EMBL/GenBank/DDBJ whole genome shotgun (WGS) entry which is preliminary data.</text>
</comment>
<keyword evidence="1" id="KW-0808">Transferase</keyword>
<keyword evidence="2" id="KW-0012">Acyltransferase</keyword>
<dbReference type="Pfam" id="PF08541">
    <property type="entry name" value="ACP_syn_III_C"/>
    <property type="match status" value="1"/>
</dbReference>
<dbReference type="InterPro" id="IPR013747">
    <property type="entry name" value="ACP_syn_III_C"/>
</dbReference>
<dbReference type="GO" id="GO:0006633">
    <property type="term" value="P:fatty acid biosynthetic process"/>
    <property type="evidence" value="ECO:0007669"/>
    <property type="project" value="InterPro"/>
</dbReference>
<gene>
    <name evidence="5" type="ORF">ENN90_09695</name>
</gene>
<dbReference type="Pfam" id="PF08545">
    <property type="entry name" value="ACP_syn_III"/>
    <property type="match status" value="1"/>
</dbReference>
<proteinExistence type="predicted"/>
<dbReference type="GO" id="GO:0004315">
    <property type="term" value="F:3-oxoacyl-[acyl-carrier-protein] synthase activity"/>
    <property type="evidence" value="ECO:0007669"/>
    <property type="project" value="InterPro"/>
</dbReference>
<sequence>MAKEIYTRIIGTGSYLPPKVVKNNDFLNNTFYDPATQKPFDKSNEEIIEKFREITNIEERRYIADDQVTSDLAVIAIKEACKSAEISKESLDFIIVSHNFGDIEHGNVRSDMLPGLANKVKMKLGIKNPECICHDVISGCPGWTQGMIVADAFIKSGFMKRGVVVGADVLSRISDPHDRDSMIYADGAGATIVEAIESDEPTGILSHSSRSDSVSYANLLTLGGSNNPDMEGNELWIKMSGHKLYIYAIKTVPGVVKDSIEKAGIALHDIKKILIHQANEKMDEAILSGVFRLYGEKEIPDGIMPMSIRYLGNSSTATVPTLLDLVLKGKIEGQEINEGDYVVLCSVGAGMNINSIVYKW</sequence>
<dbReference type="PANTHER" id="PTHR34069:SF2">
    <property type="entry name" value="BETA-KETOACYL-[ACYL-CARRIER-PROTEIN] SYNTHASE III"/>
    <property type="match status" value="1"/>
</dbReference>
<feature type="domain" description="Beta-ketoacyl-[acyl-carrier-protein] synthase III C-terminal" evidence="3">
    <location>
        <begin position="260"/>
        <end position="360"/>
    </location>
</feature>
<feature type="domain" description="Beta-ketoacyl-[acyl-carrier-protein] synthase III N-terminal" evidence="4">
    <location>
        <begin position="135"/>
        <end position="212"/>
    </location>
</feature>
<evidence type="ECO:0000256" key="1">
    <source>
        <dbReference type="ARBA" id="ARBA00022679"/>
    </source>
</evidence>
<dbReference type="EMBL" id="DSDK01000518">
    <property type="protein sequence ID" value="HDR51871.1"/>
    <property type="molecule type" value="Genomic_DNA"/>
</dbReference>
<dbReference type="Gene3D" id="3.40.47.10">
    <property type="match status" value="1"/>
</dbReference>
<organism evidence="5">
    <name type="scientific">Mariniphaga anaerophila</name>
    <dbReference type="NCBI Taxonomy" id="1484053"/>
    <lineage>
        <taxon>Bacteria</taxon>
        <taxon>Pseudomonadati</taxon>
        <taxon>Bacteroidota</taxon>
        <taxon>Bacteroidia</taxon>
        <taxon>Marinilabiliales</taxon>
        <taxon>Prolixibacteraceae</taxon>
        <taxon>Mariniphaga</taxon>
    </lineage>
</organism>
<dbReference type="InterPro" id="IPR013751">
    <property type="entry name" value="ACP_syn_III_N"/>
</dbReference>
<dbReference type="PANTHER" id="PTHR34069">
    <property type="entry name" value="3-OXOACYL-[ACYL-CARRIER-PROTEIN] SYNTHASE 3"/>
    <property type="match status" value="1"/>
</dbReference>
<dbReference type="CDD" id="cd00830">
    <property type="entry name" value="KAS_III"/>
    <property type="match status" value="1"/>
</dbReference>
<reference evidence="5" key="1">
    <citation type="journal article" date="2020" name="mSystems">
        <title>Genome- and Community-Level Interaction Insights into Carbon Utilization and Element Cycling Functions of Hydrothermarchaeota in Hydrothermal Sediment.</title>
        <authorList>
            <person name="Zhou Z."/>
            <person name="Liu Y."/>
            <person name="Xu W."/>
            <person name="Pan J."/>
            <person name="Luo Z.H."/>
            <person name="Li M."/>
        </authorList>
    </citation>
    <scope>NUCLEOTIDE SEQUENCE [LARGE SCALE GENOMIC DNA]</scope>
    <source>
        <strain evidence="5">SpSt-1217</strain>
    </source>
</reference>
<name>A0A831LWM3_9BACT</name>
<dbReference type="InterPro" id="IPR016039">
    <property type="entry name" value="Thiolase-like"/>
</dbReference>
<dbReference type="SUPFAM" id="SSF53901">
    <property type="entry name" value="Thiolase-like"/>
    <property type="match status" value="1"/>
</dbReference>
<evidence type="ECO:0000259" key="3">
    <source>
        <dbReference type="Pfam" id="PF08541"/>
    </source>
</evidence>
<dbReference type="AlphaFoldDB" id="A0A831LWM3"/>
<dbReference type="GO" id="GO:0044550">
    <property type="term" value="P:secondary metabolite biosynthetic process"/>
    <property type="evidence" value="ECO:0007669"/>
    <property type="project" value="TreeGrafter"/>
</dbReference>
<evidence type="ECO:0000259" key="4">
    <source>
        <dbReference type="Pfam" id="PF08545"/>
    </source>
</evidence>
<accession>A0A831LWM3</accession>
<evidence type="ECO:0000313" key="5">
    <source>
        <dbReference type="EMBL" id="HDR51871.1"/>
    </source>
</evidence>
<protein>
    <submittedName>
        <fullName evidence="5">Ketoacyl-ACP synthase III</fullName>
    </submittedName>
</protein>
<dbReference type="Proteomes" id="UP000886047">
    <property type="component" value="Unassembled WGS sequence"/>
</dbReference>
<evidence type="ECO:0000256" key="2">
    <source>
        <dbReference type="ARBA" id="ARBA00023315"/>
    </source>
</evidence>